<dbReference type="InterPro" id="IPR045851">
    <property type="entry name" value="AMP-bd_C_sf"/>
</dbReference>
<dbReference type="Gene3D" id="3.40.50.12780">
    <property type="entry name" value="N-terminal domain of ligase-like"/>
    <property type="match status" value="1"/>
</dbReference>
<comment type="caution">
    <text evidence="3">The sequence shown here is derived from an EMBL/GenBank/DDBJ whole genome shotgun (WGS) entry which is preliminary data.</text>
</comment>
<protein>
    <submittedName>
        <fullName evidence="3">Class I adenylate-forming enzyme family protein</fullName>
    </submittedName>
</protein>
<evidence type="ECO:0000259" key="1">
    <source>
        <dbReference type="Pfam" id="PF00501"/>
    </source>
</evidence>
<organism evidence="3 4">
    <name type="scientific">Marinobacter koreensis</name>
    <dbReference type="NCBI Taxonomy" id="335974"/>
    <lineage>
        <taxon>Bacteria</taxon>
        <taxon>Pseudomonadati</taxon>
        <taxon>Pseudomonadota</taxon>
        <taxon>Gammaproteobacteria</taxon>
        <taxon>Pseudomonadales</taxon>
        <taxon>Marinobacteraceae</taxon>
        <taxon>Marinobacter</taxon>
    </lineage>
</organism>
<dbReference type="Pfam" id="PF13193">
    <property type="entry name" value="AMP-binding_C"/>
    <property type="match status" value="1"/>
</dbReference>
<dbReference type="PANTHER" id="PTHR43767">
    <property type="entry name" value="LONG-CHAIN-FATTY-ACID--COA LIGASE"/>
    <property type="match status" value="1"/>
</dbReference>
<dbReference type="EMBL" id="JBHSNL010000006">
    <property type="protein sequence ID" value="MFC5546543.1"/>
    <property type="molecule type" value="Genomic_DNA"/>
</dbReference>
<dbReference type="Proteomes" id="UP001596055">
    <property type="component" value="Unassembled WGS sequence"/>
</dbReference>
<dbReference type="InterPro" id="IPR020845">
    <property type="entry name" value="AMP-binding_CS"/>
</dbReference>
<evidence type="ECO:0000313" key="4">
    <source>
        <dbReference type="Proteomes" id="UP001596055"/>
    </source>
</evidence>
<reference evidence="4" key="1">
    <citation type="journal article" date="2019" name="Int. J. Syst. Evol. Microbiol.">
        <title>The Global Catalogue of Microorganisms (GCM) 10K type strain sequencing project: providing services to taxonomists for standard genome sequencing and annotation.</title>
        <authorList>
            <consortium name="The Broad Institute Genomics Platform"/>
            <consortium name="The Broad Institute Genome Sequencing Center for Infectious Disease"/>
            <person name="Wu L."/>
            <person name="Ma J."/>
        </authorList>
    </citation>
    <scope>NUCLEOTIDE SEQUENCE [LARGE SCALE GENOMIC DNA]</scope>
    <source>
        <strain evidence="4">CGMCC 4.1799</strain>
    </source>
</reference>
<evidence type="ECO:0000259" key="2">
    <source>
        <dbReference type="Pfam" id="PF13193"/>
    </source>
</evidence>
<keyword evidence="4" id="KW-1185">Reference proteome</keyword>
<dbReference type="InterPro" id="IPR050237">
    <property type="entry name" value="ATP-dep_AMP-bd_enzyme"/>
</dbReference>
<feature type="domain" description="AMP-binding enzyme C-terminal" evidence="2">
    <location>
        <begin position="440"/>
        <end position="514"/>
    </location>
</feature>
<dbReference type="Gene3D" id="3.30.300.30">
    <property type="match status" value="1"/>
</dbReference>
<dbReference type="Pfam" id="PF00501">
    <property type="entry name" value="AMP-binding"/>
    <property type="match status" value="1"/>
</dbReference>
<feature type="domain" description="AMP-dependent synthetase/ligase" evidence="1">
    <location>
        <begin position="31"/>
        <end position="383"/>
    </location>
</feature>
<dbReference type="InterPro" id="IPR025110">
    <property type="entry name" value="AMP-bd_C"/>
</dbReference>
<gene>
    <name evidence="3" type="ORF">ACFPQA_15875</name>
</gene>
<dbReference type="InterPro" id="IPR000873">
    <property type="entry name" value="AMP-dep_synth/lig_dom"/>
</dbReference>
<evidence type="ECO:0000313" key="3">
    <source>
        <dbReference type="EMBL" id="MFC5546543.1"/>
    </source>
</evidence>
<dbReference type="PANTHER" id="PTHR43767:SF7">
    <property type="entry name" value="MEDIUM_LONG-CHAIN-FATTY-ACID--COA LIGASE FADD8"/>
    <property type="match status" value="1"/>
</dbReference>
<name>A0ABW0RPJ4_9GAMM</name>
<dbReference type="InterPro" id="IPR042099">
    <property type="entry name" value="ANL_N_sf"/>
</dbReference>
<dbReference type="PROSITE" id="PS00455">
    <property type="entry name" value="AMP_BINDING"/>
    <property type="match status" value="1"/>
</dbReference>
<accession>A0ABW0RPJ4</accession>
<dbReference type="SUPFAM" id="SSF56801">
    <property type="entry name" value="Acetyl-CoA synthetase-like"/>
    <property type="match status" value="1"/>
</dbReference>
<sequence>MKKTTNDLPVYAPVQPDETMDPIGHRIQAYSQTQGDKVALIDERGSVTWRELLQQVNRIANRLRDAGLETGDCVAGLSENTREYLSLYLGTLVAGGCMVPLSGMASAEALTLMIRDCGARFLFVSRKNLDLWQEFRDSLDLPAEQMIGLDTMETELSLPEWLGTVSDDANPAAVSLDDAFNIIYSSGTTGTPKGILHDYRFRQRQMVRMARFGLDDHAINLVSTPLYSNTTLVSVLPTLFNGGTLVLMARFDAHRFLELAEQHRVTHAMLVPVQYQRILAVPDFDRFDLSSFELKLCTSAPLRADVIAEAMRRWPGNIREVYGLTEGGISTSLDCAAHPDKWDSVGVPTEGAEVRVIDEDGRELPRGEIGEIVGRAISMMRGYVNRPEQTAEMLWTSPDGEVFYRSGDMGRIDEEGFIYILDRRKDMIISGGFNIYAVDLENVLLGHPAVADVAVIGIPSDRWGETPLALVVRKAGSGETEADLLDWANQRLGKTQRLAAVEFRDELPRSTIGKVLKRELRAPYWEAPNS</sequence>
<proteinExistence type="predicted"/>
<dbReference type="RefSeq" id="WP_248158629.1">
    <property type="nucleotide sequence ID" value="NZ_JAKZAJ010000004.1"/>
</dbReference>